<evidence type="ECO:0000256" key="2">
    <source>
        <dbReference type="ARBA" id="ARBA00022679"/>
    </source>
</evidence>
<dbReference type="InterPro" id="IPR051159">
    <property type="entry name" value="Hexapeptide_acetyltransf"/>
</dbReference>
<dbReference type="PANTHER" id="PTHR23416:SF23">
    <property type="entry name" value="ACETYLTRANSFERASE C18B11.09C-RELATED"/>
    <property type="match status" value="1"/>
</dbReference>
<dbReference type="RefSeq" id="WP_148073311.1">
    <property type="nucleotide sequence ID" value="NZ_CP042913.1"/>
</dbReference>
<dbReference type="KEGG" id="bgok:Pr1d_19770"/>
<proteinExistence type="inferred from homology"/>
<dbReference type="Proteomes" id="UP000323917">
    <property type="component" value="Chromosome"/>
</dbReference>
<evidence type="ECO:0000256" key="3">
    <source>
        <dbReference type="ARBA" id="ARBA00022737"/>
    </source>
</evidence>
<dbReference type="Pfam" id="PF00132">
    <property type="entry name" value="Hexapep"/>
    <property type="match status" value="1"/>
</dbReference>
<dbReference type="InterPro" id="IPR018357">
    <property type="entry name" value="Hexapep_transf_CS"/>
</dbReference>
<feature type="transmembrane region" description="Helical" evidence="5">
    <location>
        <begin position="46"/>
        <end position="63"/>
    </location>
</feature>
<dbReference type="AlphaFoldDB" id="A0A5B9QAM4"/>
<reference evidence="6 7" key="1">
    <citation type="submission" date="2019-08" db="EMBL/GenBank/DDBJ databases">
        <title>Deep-cultivation of Planctomycetes and their phenomic and genomic characterization uncovers novel biology.</title>
        <authorList>
            <person name="Wiegand S."/>
            <person name="Jogler M."/>
            <person name="Boedeker C."/>
            <person name="Pinto D."/>
            <person name="Vollmers J."/>
            <person name="Rivas-Marin E."/>
            <person name="Kohn T."/>
            <person name="Peeters S.H."/>
            <person name="Heuer A."/>
            <person name="Rast P."/>
            <person name="Oberbeckmann S."/>
            <person name="Bunk B."/>
            <person name="Jeske O."/>
            <person name="Meyerdierks A."/>
            <person name="Storesund J.E."/>
            <person name="Kallscheuer N."/>
            <person name="Luecker S."/>
            <person name="Lage O.M."/>
            <person name="Pohl T."/>
            <person name="Merkel B.J."/>
            <person name="Hornburger P."/>
            <person name="Mueller R.-W."/>
            <person name="Bruemmer F."/>
            <person name="Labrenz M."/>
            <person name="Spormann A.M."/>
            <person name="Op den Camp H."/>
            <person name="Overmann J."/>
            <person name="Amann R."/>
            <person name="Jetten M.S.M."/>
            <person name="Mascher T."/>
            <person name="Medema M.H."/>
            <person name="Devos D.P."/>
            <person name="Kaster A.-K."/>
            <person name="Ovreas L."/>
            <person name="Rohde M."/>
            <person name="Galperin M.Y."/>
            <person name="Jogler C."/>
        </authorList>
    </citation>
    <scope>NUCLEOTIDE SEQUENCE [LARGE SCALE GENOMIC DNA]</scope>
    <source>
        <strain evidence="6 7">Pr1d</strain>
    </source>
</reference>
<sequence>MKNDKKILDSTAVIEDPVETSDRSFVDLSTFDNSDYNPGRGKLVRIVWYFLSLLLFESGWFPVGRFKLLLLRWFGARIGKGVVIKPHVRIKNPWRLTLGDHCWIGQNVWIDNIESVAIGNHVCISQLVYFCTGSHDHRKTTFDLVARPIVVGNGTWVGARATLLGGVDIGANVIVAAGSVVTNSVQNCEFVGGVPAKVIGKHELPSA</sequence>
<evidence type="ECO:0000313" key="7">
    <source>
        <dbReference type="Proteomes" id="UP000323917"/>
    </source>
</evidence>
<accession>A0A5B9QAM4</accession>
<evidence type="ECO:0000256" key="4">
    <source>
        <dbReference type="ARBA" id="ARBA00023315"/>
    </source>
</evidence>
<comment type="similarity">
    <text evidence="1">Belongs to the transferase hexapeptide repeat family.</text>
</comment>
<dbReference type="OrthoDB" id="9812571at2"/>
<keyword evidence="2 6" id="KW-0808">Transferase</keyword>
<evidence type="ECO:0000256" key="5">
    <source>
        <dbReference type="SAM" id="Phobius"/>
    </source>
</evidence>
<dbReference type="SUPFAM" id="SSF51161">
    <property type="entry name" value="Trimeric LpxA-like enzymes"/>
    <property type="match status" value="1"/>
</dbReference>
<dbReference type="Gene3D" id="2.160.10.10">
    <property type="entry name" value="Hexapeptide repeat proteins"/>
    <property type="match status" value="1"/>
</dbReference>
<dbReference type="NCBIfam" id="NF007797">
    <property type="entry name" value="PRK10502.1"/>
    <property type="match status" value="1"/>
</dbReference>
<keyword evidence="5" id="KW-1133">Transmembrane helix</keyword>
<protein>
    <submittedName>
        <fullName evidence="6">Maltose O-acetyltransferase</fullName>
        <ecNumber evidence="6">2.3.1.79</ecNumber>
    </submittedName>
</protein>
<keyword evidence="5" id="KW-0472">Membrane</keyword>
<organism evidence="6 7">
    <name type="scientific">Bythopirellula goksoeyrii</name>
    <dbReference type="NCBI Taxonomy" id="1400387"/>
    <lineage>
        <taxon>Bacteria</taxon>
        <taxon>Pseudomonadati</taxon>
        <taxon>Planctomycetota</taxon>
        <taxon>Planctomycetia</taxon>
        <taxon>Pirellulales</taxon>
        <taxon>Lacipirellulaceae</taxon>
        <taxon>Bythopirellula</taxon>
    </lineage>
</organism>
<keyword evidence="5" id="KW-0812">Transmembrane</keyword>
<keyword evidence="7" id="KW-1185">Reference proteome</keyword>
<dbReference type="InterPro" id="IPR011004">
    <property type="entry name" value="Trimer_LpxA-like_sf"/>
</dbReference>
<evidence type="ECO:0000313" key="6">
    <source>
        <dbReference type="EMBL" id="QEG34695.1"/>
    </source>
</evidence>
<dbReference type="InterPro" id="IPR001451">
    <property type="entry name" value="Hexapep"/>
</dbReference>
<dbReference type="GO" id="GO:0005829">
    <property type="term" value="C:cytosol"/>
    <property type="evidence" value="ECO:0007669"/>
    <property type="project" value="TreeGrafter"/>
</dbReference>
<dbReference type="CDD" id="cd05825">
    <property type="entry name" value="LbH_wcaF_like"/>
    <property type="match status" value="1"/>
</dbReference>
<dbReference type="EC" id="2.3.1.79" evidence="6"/>
<dbReference type="PANTHER" id="PTHR23416">
    <property type="entry name" value="SIALIC ACID SYNTHASE-RELATED"/>
    <property type="match status" value="1"/>
</dbReference>
<keyword evidence="3" id="KW-0677">Repeat</keyword>
<keyword evidence="4 6" id="KW-0012">Acyltransferase</keyword>
<evidence type="ECO:0000256" key="1">
    <source>
        <dbReference type="ARBA" id="ARBA00007274"/>
    </source>
</evidence>
<gene>
    <name evidence="6" type="primary">maa_1</name>
    <name evidence="6" type="ORF">Pr1d_19770</name>
</gene>
<dbReference type="GO" id="GO:0008925">
    <property type="term" value="F:maltose O-acetyltransferase activity"/>
    <property type="evidence" value="ECO:0007669"/>
    <property type="project" value="UniProtKB-EC"/>
</dbReference>
<name>A0A5B9QAM4_9BACT</name>
<dbReference type="EMBL" id="CP042913">
    <property type="protein sequence ID" value="QEG34695.1"/>
    <property type="molecule type" value="Genomic_DNA"/>
</dbReference>
<dbReference type="PROSITE" id="PS00101">
    <property type="entry name" value="HEXAPEP_TRANSFERASES"/>
    <property type="match status" value="1"/>
</dbReference>